<proteinExistence type="predicted"/>
<feature type="signal peptide" evidence="1">
    <location>
        <begin position="1"/>
        <end position="19"/>
    </location>
</feature>
<dbReference type="OrthoDB" id="421201at2759"/>
<reference evidence="2 3" key="1">
    <citation type="submission" date="2016-02" db="EMBL/GenBank/DDBJ databases">
        <title>Genome analysis of coral dinoflagellate symbionts highlights evolutionary adaptations to a symbiotic lifestyle.</title>
        <authorList>
            <person name="Aranda M."/>
            <person name="Li Y."/>
            <person name="Liew Y.J."/>
            <person name="Baumgarten S."/>
            <person name="Simakov O."/>
            <person name="Wilson M."/>
            <person name="Piel J."/>
            <person name="Ashoor H."/>
            <person name="Bougouffa S."/>
            <person name="Bajic V.B."/>
            <person name="Ryu T."/>
            <person name="Ravasi T."/>
            <person name="Bayer T."/>
            <person name="Micklem G."/>
            <person name="Kim H."/>
            <person name="Bhak J."/>
            <person name="Lajeunesse T.C."/>
            <person name="Voolstra C.R."/>
        </authorList>
    </citation>
    <scope>NUCLEOTIDE SEQUENCE [LARGE SCALE GENOMIC DNA]</scope>
    <source>
        <strain evidence="2 3">CCMP2467</strain>
    </source>
</reference>
<dbReference type="Proteomes" id="UP000186817">
    <property type="component" value="Unassembled WGS sequence"/>
</dbReference>
<keyword evidence="3" id="KW-1185">Reference proteome</keyword>
<evidence type="ECO:0000313" key="3">
    <source>
        <dbReference type="Proteomes" id="UP000186817"/>
    </source>
</evidence>
<protein>
    <submittedName>
        <fullName evidence="2">Uncharacterized protein</fullName>
    </submittedName>
</protein>
<dbReference type="EMBL" id="LSRX01000004">
    <property type="protein sequence ID" value="OLQ15391.1"/>
    <property type="molecule type" value="Genomic_DNA"/>
</dbReference>
<dbReference type="OMA" id="CECLWED"/>
<comment type="caution">
    <text evidence="2">The sequence shown here is derived from an EMBL/GenBank/DDBJ whole genome shotgun (WGS) entry which is preliminary data.</text>
</comment>
<gene>
    <name evidence="2" type="ORF">AK812_SmicGene420</name>
</gene>
<evidence type="ECO:0000313" key="2">
    <source>
        <dbReference type="EMBL" id="OLQ15391.1"/>
    </source>
</evidence>
<name>A0A1Q9F6U8_SYMMI</name>
<sequence>MALLHRMALALLLPLQVAAMTFNELPRIPQHLCCASVGSRREDVRAILPEAFNHSAVRVVECMKLQNSDFVYRVGTACSYCECLWEDGADLEGTAECCSLTNFGTPGYNQITGYTTCQKYKQTYNLKTGIVRSCELRYDMYSFKSAACDRSPVALLFLLPLLALRPT</sequence>
<keyword evidence="1" id="KW-0732">Signal</keyword>
<evidence type="ECO:0000256" key="1">
    <source>
        <dbReference type="SAM" id="SignalP"/>
    </source>
</evidence>
<accession>A0A1Q9F6U8</accession>
<dbReference type="AlphaFoldDB" id="A0A1Q9F6U8"/>
<feature type="chain" id="PRO_5012096185" evidence="1">
    <location>
        <begin position="20"/>
        <end position="167"/>
    </location>
</feature>
<organism evidence="2 3">
    <name type="scientific">Symbiodinium microadriaticum</name>
    <name type="common">Dinoflagellate</name>
    <name type="synonym">Zooxanthella microadriatica</name>
    <dbReference type="NCBI Taxonomy" id="2951"/>
    <lineage>
        <taxon>Eukaryota</taxon>
        <taxon>Sar</taxon>
        <taxon>Alveolata</taxon>
        <taxon>Dinophyceae</taxon>
        <taxon>Suessiales</taxon>
        <taxon>Symbiodiniaceae</taxon>
        <taxon>Symbiodinium</taxon>
    </lineage>
</organism>